<dbReference type="AlphaFoldDB" id="A0A7C5UU53"/>
<evidence type="ECO:0000313" key="4">
    <source>
        <dbReference type="EMBL" id="HHR96763.1"/>
    </source>
</evidence>
<dbReference type="SUPFAM" id="SSF53067">
    <property type="entry name" value="Actin-like ATPase domain"/>
    <property type="match status" value="1"/>
</dbReference>
<dbReference type="EMBL" id="DRUB01000162">
    <property type="protein sequence ID" value="HHR96763.1"/>
    <property type="molecule type" value="Genomic_DNA"/>
</dbReference>
<reference evidence="4" key="1">
    <citation type="journal article" date="2020" name="mSystems">
        <title>Genome- and Community-Level Interaction Insights into Carbon Utilization and Element Cycling Functions of Hydrothermarchaeota in Hydrothermal Sediment.</title>
        <authorList>
            <person name="Zhou Z."/>
            <person name="Liu Y."/>
            <person name="Xu W."/>
            <person name="Pan J."/>
            <person name="Luo Z.H."/>
            <person name="Li M."/>
        </authorList>
    </citation>
    <scope>NUCLEOTIDE SEQUENCE [LARGE SCALE GENOMIC DNA]</scope>
    <source>
        <strain evidence="4">SpSt-1</strain>
    </source>
</reference>
<evidence type="ECO:0000259" key="3">
    <source>
        <dbReference type="Pfam" id="PF00370"/>
    </source>
</evidence>
<accession>A0A7C5UU53</accession>
<dbReference type="Gene3D" id="3.30.420.40">
    <property type="match status" value="1"/>
</dbReference>
<keyword evidence="2" id="KW-0418">Kinase</keyword>
<organism evidence="4">
    <name type="scientific">Ignisphaera aggregans</name>
    <dbReference type="NCBI Taxonomy" id="334771"/>
    <lineage>
        <taxon>Archaea</taxon>
        <taxon>Thermoproteota</taxon>
        <taxon>Thermoprotei</taxon>
        <taxon>Desulfurococcales</taxon>
        <taxon>Desulfurococcaceae</taxon>
        <taxon>Ignisphaera</taxon>
    </lineage>
</organism>
<dbReference type="PANTHER" id="PTHR43095">
    <property type="entry name" value="SUGAR KINASE"/>
    <property type="match status" value="1"/>
</dbReference>
<dbReference type="InterPro" id="IPR050406">
    <property type="entry name" value="FGGY_Carb_Kinase"/>
</dbReference>
<protein>
    <recommendedName>
        <fullName evidence="3">Carbohydrate kinase FGGY N-terminal domain-containing protein</fullName>
    </recommendedName>
</protein>
<dbReference type="GO" id="GO:0016301">
    <property type="term" value="F:kinase activity"/>
    <property type="evidence" value="ECO:0007669"/>
    <property type="project" value="UniProtKB-KW"/>
</dbReference>
<proteinExistence type="predicted"/>
<keyword evidence="1" id="KW-0808">Transferase</keyword>
<dbReference type="EMBL" id="DRUB01000184">
    <property type="protein sequence ID" value="HHR96972.1"/>
    <property type="molecule type" value="Genomic_DNA"/>
</dbReference>
<comment type="caution">
    <text evidence="4">The sequence shown here is derived from an EMBL/GenBank/DDBJ whole genome shotgun (WGS) entry which is preliminary data.</text>
</comment>
<dbReference type="Pfam" id="PF00370">
    <property type="entry name" value="FGGY_N"/>
    <property type="match status" value="1"/>
</dbReference>
<evidence type="ECO:0000256" key="2">
    <source>
        <dbReference type="ARBA" id="ARBA00022777"/>
    </source>
</evidence>
<gene>
    <name evidence="4" type="ORF">ENL47_08195</name>
    <name evidence="5" type="ORF">ENL47_09325</name>
</gene>
<dbReference type="InterPro" id="IPR018484">
    <property type="entry name" value="FGGY_N"/>
</dbReference>
<sequence length="240" mass="27827">MQFIGFSNILKHLSNSGIEYKLRDADYNEVSDLKKAFFLEIILGPQKDLQSFYTAAIVVKDSAALERCSVLKSIASQTATLEIPRLWNEVKEGVRIAYRRYGDKLVSIGVDTWGVDFALLDSNGELVGLPYCYRDPRRKEAYEELLKVIPPERIYMRTGIQFMPINPLYQLYAMVKDRSSLIQAARVFLMMPDLFNYWLTGIIACEYTDASTTQFLDPYTKNWAFDLLEEIDFQQIYFRI</sequence>
<evidence type="ECO:0000256" key="1">
    <source>
        <dbReference type="ARBA" id="ARBA00022679"/>
    </source>
</evidence>
<dbReference type="InterPro" id="IPR043129">
    <property type="entry name" value="ATPase_NBD"/>
</dbReference>
<dbReference type="GO" id="GO:0005975">
    <property type="term" value="P:carbohydrate metabolic process"/>
    <property type="evidence" value="ECO:0007669"/>
    <property type="project" value="InterPro"/>
</dbReference>
<feature type="domain" description="Carbohydrate kinase FGGY N-terminal" evidence="3">
    <location>
        <begin position="78"/>
        <end position="234"/>
    </location>
</feature>
<name>A0A7C5UU53_9CREN</name>
<evidence type="ECO:0000313" key="5">
    <source>
        <dbReference type="EMBL" id="HHR96972.1"/>
    </source>
</evidence>